<dbReference type="PANTHER" id="PTHR33362">
    <property type="entry name" value="SIALIC ACID TRAP TRANSPORTER PERMEASE PROTEIN SIAT-RELATED"/>
    <property type="match status" value="1"/>
</dbReference>
<feature type="transmembrane region" description="Helical" evidence="7">
    <location>
        <begin position="402"/>
        <end position="425"/>
    </location>
</feature>
<dbReference type="NCBIfam" id="TIGR00786">
    <property type="entry name" value="dctM"/>
    <property type="match status" value="1"/>
</dbReference>
<feature type="domain" description="TRAP C4-dicarboxylate transport system permease DctM subunit" evidence="8">
    <location>
        <begin position="7"/>
        <end position="418"/>
    </location>
</feature>
<keyword evidence="5 7" id="KW-1133">Transmembrane helix</keyword>
<evidence type="ECO:0000259" key="8">
    <source>
        <dbReference type="Pfam" id="PF06808"/>
    </source>
</evidence>
<protein>
    <submittedName>
        <fullName evidence="9">TRAP transporter large permease subunit</fullName>
    </submittedName>
</protein>
<dbReference type="EMBL" id="WJJP01000137">
    <property type="protein sequence ID" value="MBD3323810.1"/>
    <property type="molecule type" value="Genomic_DNA"/>
</dbReference>
<organism evidence="9 10">
    <name type="scientific">candidate division KSB3 bacterium</name>
    <dbReference type="NCBI Taxonomy" id="2044937"/>
    <lineage>
        <taxon>Bacteria</taxon>
        <taxon>candidate division KSB3</taxon>
    </lineage>
</organism>
<keyword evidence="3" id="KW-0997">Cell inner membrane</keyword>
<dbReference type="InterPro" id="IPR004681">
    <property type="entry name" value="TRAP_DctM"/>
</dbReference>
<evidence type="ECO:0000256" key="3">
    <source>
        <dbReference type="ARBA" id="ARBA00022519"/>
    </source>
</evidence>
<reference evidence="9" key="1">
    <citation type="submission" date="2019-11" db="EMBL/GenBank/DDBJ databases">
        <title>Microbial mats filling the niche in hypersaline microbial mats.</title>
        <authorList>
            <person name="Wong H.L."/>
            <person name="Macleod F.I."/>
            <person name="White R.A. III"/>
            <person name="Burns B.P."/>
        </authorList>
    </citation>
    <scope>NUCLEOTIDE SEQUENCE</scope>
    <source>
        <strain evidence="9">Rbin_158</strain>
    </source>
</reference>
<dbReference type="GO" id="GO:0022857">
    <property type="term" value="F:transmembrane transporter activity"/>
    <property type="evidence" value="ECO:0007669"/>
    <property type="project" value="TreeGrafter"/>
</dbReference>
<dbReference type="PANTHER" id="PTHR33362:SF3">
    <property type="entry name" value="SIALIC ACID TRAP TRANSPORTER PERMEASE PROTEIN SIAT"/>
    <property type="match status" value="1"/>
</dbReference>
<feature type="transmembrane region" description="Helical" evidence="7">
    <location>
        <begin position="49"/>
        <end position="68"/>
    </location>
</feature>
<comment type="subcellular location">
    <subcellularLocation>
        <location evidence="1">Cell inner membrane</location>
        <topology evidence="1">Multi-pass membrane protein</topology>
    </subcellularLocation>
</comment>
<evidence type="ECO:0000313" key="10">
    <source>
        <dbReference type="Proteomes" id="UP000649604"/>
    </source>
</evidence>
<comment type="caution">
    <text evidence="9">The sequence shown here is derived from an EMBL/GenBank/DDBJ whole genome shotgun (WGS) entry which is preliminary data.</text>
</comment>
<dbReference type="GO" id="GO:0005886">
    <property type="term" value="C:plasma membrane"/>
    <property type="evidence" value="ECO:0007669"/>
    <property type="project" value="UniProtKB-SubCell"/>
</dbReference>
<feature type="transmembrane region" description="Helical" evidence="7">
    <location>
        <begin position="279"/>
        <end position="296"/>
    </location>
</feature>
<keyword evidence="6 7" id="KW-0472">Membrane</keyword>
<dbReference type="InterPro" id="IPR010656">
    <property type="entry name" value="DctM"/>
</dbReference>
<dbReference type="Proteomes" id="UP000649604">
    <property type="component" value="Unassembled WGS sequence"/>
</dbReference>
<feature type="transmembrane region" description="Helical" evidence="7">
    <location>
        <begin position="358"/>
        <end position="382"/>
    </location>
</feature>
<feature type="transmembrane region" description="Helical" evidence="7">
    <location>
        <begin position="316"/>
        <end position="346"/>
    </location>
</feature>
<keyword evidence="4 7" id="KW-0812">Transmembrane</keyword>
<sequence length="428" mass="46065">MLLLIFIGLLLVLMSLGIMIAYALGLTSFVALVIGSGIEKFPFELIANRLYYGINSFPLLAVPMFILAGQIMNAAKLTDRIFDFVNKLVGHVRGGLGQVNVIASMIFAGMSGSATADAGGLGAVEIKAMNDAGYPADFSVGITGASSMVGPIIPPSIPMVVYGVLASVSVGELFLGGLIPGVMLGASLMVLCGYFGVKRNFPKQTRPQLAEIVKSFKKGFFALLTPLIIIGGIWSGVFTPTEAGATAVVYALFLGVLVYKEISLRELWHVFNQSARLSVRVIFILTFGAFYGWLLIRYRIPMVLSEYLATLSTNPVILLLVINLFFFVVGCFMSTIVSVTILTPIFVPIIKTFGINPLHFGVVMVFNLTLGNITPPFGIVLYTLSSVANMPVIQVVKALIPFLIPLLIALLLCVIFPPLVTYIPLHLM</sequence>
<gene>
    <name evidence="9" type="ORF">GF339_04455</name>
</gene>
<feature type="transmembrane region" description="Helical" evidence="7">
    <location>
        <begin position="243"/>
        <end position="259"/>
    </location>
</feature>
<evidence type="ECO:0000256" key="7">
    <source>
        <dbReference type="SAM" id="Phobius"/>
    </source>
</evidence>
<dbReference type="PIRSF" id="PIRSF006066">
    <property type="entry name" value="HI0050"/>
    <property type="match status" value="1"/>
</dbReference>
<name>A0A9D5JTC0_9BACT</name>
<proteinExistence type="predicted"/>
<dbReference type="AlphaFoldDB" id="A0A9D5JTC0"/>
<evidence type="ECO:0000256" key="4">
    <source>
        <dbReference type="ARBA" id="ARBA00022692"/>
    </source>
</evidence>
<evidence type="ECO:0000256" key="6">
    <source>
        <dbReference type="ARBA" id="ARBA00023136"/>
    </source>
</evidence>
<dbReference type="Pfam" id="PF06808">
    <property type="entry name" value="DctM"/>
    <property type="match status" value="1"/>
</dbReference>
<accession>A0A9D5JTC0</accession>
<evidence type="ECO:0000313" key="9">
    <source>
        <dbReference type="EMBL" id="MBD3323810.1"/>
    </source>
</evidence>
<feature type="transmembrane region" description="Helical" evidence="7">
    <location>
        <begin position="218"/>
        <end position="237"/>
    </location>
</feature>
<evidence type="ECO:0000256" key="1">
    <source>
        <dbReference type="ARBA" id="ARBA00004429"/>
    </source>
</evidence>
<evidence type="ECO:0000256" key="5">
    <source>
        <dbReference type="ARBA" id="ARBA00022989"/>
    </source>
</evidence>
<evidence type="ECO:0000256" key="2">
    <source>
        <dbReference type="ARBA" id="ARBA00022475"/>
    </source>
</evidence>
<keyword evidence="2" id="KW-1003">Cell membrane</keyword>
<feature type="transmembrane region" description="Helical" evidence="7">
    <location>
        <begin position="173"/>
        <end position="197"/>
    </location>
</feature>